<keyword evidence="2" id="KW-1185">Reference proteome</keyword>
<dbReference type="SUPFAM" id="SSF47413">
    <property type="entry name" value="lambda repressor-like DNA-binding domains"/>
    <property type="match status" value="1"/>
</dbReference>
<evidence type="ECO:0000313" key="1">
    <source>
        <dbReference type="EMBL" id="OBR65797.1"/>
    </source>
</evidence>
<comment type="caution">
    <text evidence="1">The sequence shown here is derived from an EMBL/GenBank/DDBJ whole genome shotgun (WGS) entry which is preliminary data.</text>
</comment>
<reference evidence="1 2" key="1">
    <citation type="submission" date="2016-05" db="EMBL/GenBank/DDBJ databases">
        <title>Paenibacillus oryzae. sp. nov., isolated from the rice root.</title>
        <authorList>
            <person name="Zhang J."/>
            <person name="Zhang X."/>
        </authorList>
    </citation>
    <scope>NUCLEOTIDE SEQUENCE [LARGE SCALE GENOMIC DNA]</scope>
    <source>
        <strain evidence="1 2">1DrF-4</strain>
    </source>
</reference>
<dbReference type="STRING" id="1844972.A7K91_17320"/>
<dbReference type="RefSeq" id="WP_068682654.1">
    <property type="nucleotide sequence ID" value="NZ_LYPA01000052.1"/>
</dbReference>
<dbReference type="InterPro" id="IPR010982">
    <property type="entry name" value="Lambda_DNA-bd_dom_sf"/>
</dbReference>
<dbReference type="Proteomes" id="UP000092024">
    <property type="component" value="Unassembled WGS sequence"/>
</dbReference>
<dbReference type="EMBL" id="LYPA01000052">
    <property type="protein sequence ID" value="OBR65797.1"/>
    <property type="molecule type" value="Genomic_DNA"/>
</dbReference>
<gene>
    <name evidence="1" type="ORF">A7K91_17320</name>
</gene>
<evidence type="ECO:0000313" key="2">
    <source>
        <dbReference type="Proteomes" id="UP000092024"/>
    </source>
</evidence>
<name>A0A1A5YJL0_9BACL</name>
<dbReference type="OrthoDB" id="2469332at2"/>
<sequence>MNRKKGITSLGWAIKKRLTELEMDQKEFCRLYGIPEYRLSNLINGTRKAVKYRKAVVAILEIQDTEESANGAKGGSRE</sequence>
<proteinExistence type="predicted"/>
<protein>
    <submittedName>
        <fullName evidence="1">Rha family transcriptional regulator</fullName>
    </submittedName>
</protein>
<dbReference type="AlphaFoldDB" id="A0A1A5YJL0"/>
<dbReference type="GO" id="GO:0003677">
    <property type="term" value="F:DNA binding"/>
    <property type="evidence" value="ECO:0007669"/>
    <property type="project" value="InterPro"/>
</dbReference>
<accession>A0A1A5YJL0</accession>
<organism evidence="1 2">
    <name type="scientific">Paenibacillus oryzae</name>
    <dbReference type="NCBI Taxonomy" id="1844972"/>
    <lineage>
        <taxon>Bacteria</taxon>
        <taxon>Bacillati</taxon>
        <taxon>Bacillota</taxon>
        <taxon>Bacilli</taxon>
        <taxon>Bacillales</taxon>
        <taxon>Paenibacillaceae</taxon>
        <taxon>Paenibacillus</taxon>
    </lineage>
</organism>